<evidence type="ECO:0000313" key="2">
    <source>
        <dbReference type="EMBL" id="KCV68803.1"/>
    </source>
</evidence>
<proteinExistence type="predicted"/>
<sequence>MTDDKMKKMRVRDIRRAAAALGVKCEGCLEKGDYVSAIRAQRDKKTEL</sequence>
<keyword evidence="3" id="KW-1185">Reference proteome</keyword>
<dbReference type="GeneID" id="20528947"/>
<protein>
    <recommendedName>
        <fullName evidence="1">ARMET C-terminal domain-containing protein</fullName>
    </recommendedName>
</protein>
<dbReference type="AlphaFoldDB" id="A0A058Z4E9"/>
<dbReference type="EMBL" id="KB932207">
    <property type="protein sequence ID" value="KCV68803.1"/>
    <property type="molecule type" value="Genomic_DNA"/>
</dbReference>
<name>A0A058Z4E9_FONAL</name>
<dbReference type="Gene3D" id="1.10.720.30">
    <property type="entry name" value="SAP domain"/>
    <property type="match status" value="1"/>
</dbReference>
<dbReference type="RefSeq" id="XP_009496374.1">
    <property type="nucleotide sequence ID" value="XM_009498099.1"/>
</dbReference>
<evidence type="ECO:0000313" key="3">
    <source>
        <dbReference type="Proteomes" id="UP000030693"/>
    </source>
</evidence>
<dbReference type="Proteomes" id="UP000030693">
    <property type="component" value="Unassembled WGS sequence"/>
</dbReference>
<dbReference type="SUPFAM" id="SSF68906">
    <property type="entry name" value="SAP domain"/>
    <property type="match status" value="1"/>
</dbReference>
<dbReference type="OrthoDB" id="5597848at2759"/>
<dbReference type="InterPro" id="IPR036361">
    <property type="entry name" value="SAP_dom_sf"/>
</dbReference>
<gene>
    <name evidence="2" type="ORF">H696_04222</name>
</gene>
<dbReference type="Pfam" id="PF10208">
    <property type="entry name" value="ARMET_C"/>
    <property type="match status" value="1"/>
</dbReference>
<dbReference type="InterPro" id="IPR019345">
    <property type="entry name" value="ARMET_C"/>
</dbReference>
<organism evidence="2">
    <name type="scientific">Fonticula alba</name>
    <name type="common">Slime mold</name>
    <dbReference type="NCBI Taxonomy" id="691883"/>
    <lineage>
        <taxon>Eukaryota</taxon>
        <taxon>Rotosphaerida</taxon>
        <taxon>Fonticulaceae</taxon>
        <taxon>Fonticula</taxon>
    </lineage>
</organism>
<reference evidence="2" key="1">
    <citation type="submission" date="2013-04" db="EMBL/GenBank/DDBJ databases">
        <title>The Genome Sequence of Fonticula alba ATCC 38817.</title>
        <authorList>
            <consortium name="The Broad Institute Genomics Platform"/>
            <person name="Russ C."/>
            <person name="Cuomo C."/>
            <person name="Burger G."/>
            <person name="Gray M.W."/>
            <person name="Holland P.W.H."/>
            <person name="King N."/>
            <person name="Lang F.B.F."/>
            <person name="Roger A.J."/>
            <person name="Ruiz-Trillo I."/>
            <person name="Brown M."/>
            <person name="Walker B."/>
            <person name="Young S."/>
            <person name="Zeng Q."/>
            <person name="Gargeya S."/>
            <person name="Fitzgerald M."/>
            <person name="Haas B."/>
            <person name="Abouelleil A."/>
            <person name="Allen A.W."/>
            <person name="Alvarado L."/>
            <person name="Arachchi H.M."/>
            <person name="Berlin A.M."/>
            <person name="Chapman S.B."/>
            <person name="Gainer-Dewar J."/>
            <person name="Goldberg J."/>
            <person name="Griggs A."/>
            <person name="Gujja S."/>
            <person name="Hansen M."/>
            <person name="Howarth C."/>
            <person name="Imamovic A."/>
            <person name="Ireland A."/>
            <person name="Larimer J."/>
            <person name="McCowan C."/>
            <person name="Murphy C."/>
            <person name="Pearson M."/>
            <person name="Poon T.W."/>
            <person name="Priest M."/>
            <person name="Roberts A."/>
            <person name="Saif S."/>
            <person name="Shea T."/>
            <person name="Sisk P."/>
            <person name="Sykes S."/>
            <person name="Wortman J."/>
            <person name="Nusbaum C."/>
            <person name="Birren B."/>
        </authorList>
    </citation>
    <scope>NUCLEOTIDE SEQUENCE [LARGE SCALE GENOMIC DNA]</scope>
    <source>
        <strain evidence="2">ATCC 38817</strain>
    </source>
</reference>
<evidence type="ECO:0000259" key="1">
    <source>
        <dbReference type="Pfam" id="PF10208"/>
    </source>
</evidence>
<feature type="domain" description="ARMET C-terminal" evidence="1">
    <location>
        <begin position="5"/>
        <end position="40"/>
    </location>
</feature>
<accession>A0A058Z4E9</accession>